<gene>
    <name evidence="1" type="ORF">B0A48_02257</name>
</gene>
<accession>A0A1V8TN42</accession>
<evidence type="ECO:0000313" key="2">
    <source>
        <dbReference type="Proteomes" id="UP000192596"/>
    </source>
</evidence>
<dbReference type="AlphaFoldDB" id="A0A1V8TN42"/>
<proteinExistence type="predicted"/>
<evidence type="ECO:0000313" key="1">
    <source>
        <dbReference type="EMBL" id="OQO12793.1"/>
    </source>
</evidence>
<comment type="caution">
    <text evidence="1">The sequence shown here is derived from an EMBL/GenBank/DDBJ whole genome shotgun (WGS) entry which is preliminary data.</text>
</comment>
<dbReference type="EMBL" id="NAJO01000004">
    <property type="protein sequence ID" value="OQO12793.1"/>
    <property type="molecule type" value="Genomic_DNA"/>
</dbReference>
<sequence>MSGARSTGLDSGIVTIERPPLSDHSDVQGLTIFLLDLVFTVLEQTIPDLASKIKTDKRGLSGMLDDRAKLHRYGTLDLLEQTRYAQAYRIRKRQYEQVQRLLAQAPSLLVQQVEGPSGLLNDRVKRYQRVLNHLWSAPHRS</sequence>
<dbReference type="InParanoid" id="A0A1V8TN42"/>
<protein>
    <submittedName>
        <fullName evidence="1">Uncharacterized protein</fullName>
    </submittedName>
</protein>
<reference evidence="2" key="1">
    <citation type="submission" date="2017-03" db="EMBL/GenBank/DDBJ databases">
        <title>Genomes of endolithic fungi from Antarctica.</title>
        <authorList>
            <person name="Coleine C."/>
            <person name="Masonjones S."/>
            <person name="Stajich J.E."/>
        </authorList>
    </citation>
    <scope>NUCLEOTIDE SEQUENCE [LARGE SCALE GENOMIC DNA]</scope>
    <source>
        <strain evidence="2">CCFEE 5527</strain>
    </source>
</reference>
<dbReference type="Proteomes" id="UP000192596">
    <property type="component" value="Unassembled WGS sequence"/>
</dbReference>
<organism evidence="1 2">
    <name type="scientific">Cryoendolithus antarcticus</name>
    <dbReference type="NCBI Taxonomy" id="1507870"/>
    <lineage>
        <taxon>Eukaryota</taxon>
        <taxon>Fungi</taxon>
        <taxon>Dikarya</taxon>
        <taxon>Ascomycota</taxon>
        <taxon>Pezizomycotina</taxon>
        <taxon>Dothideomycetes</taxon>
        <taxon>Dothideomycetidae</taxon>
        <taxon>Cladosporiales</taxon>
        <taxon>Cladosporiaceae</taxon>
        <taxon>Cryoendolithus</taxon>
    </lineage>
</organism>
<name>A0A1V8TN42_9PEZI</name>
<keyword evidence="2" id="KW-1185">Reference proteome</keyword>